<dbReference type="SMART" id="SM00863">
    <property type="entry name" value="tRNA_SAD"/>
    <property type="match status" value="1"/>
</dbReference>
<keyword evidence="3 11" id="KW-0436">Ligase</keyword>
<evidence type="ECO:0000256" key="1">
    <source>
        <dbReference type="ARBA" id="ARBA00008226"/>
    </source>
</evidence>
<gene>
    <name evidence="11" type="ORF">B4U80_08297</name>
</gene>
<dbReference type="STRING" id="299467.A0A443SW32"/>
<dbReference type="InterPro" id="IPR004095">
    <property type="entry name" value="TGS"/>
</dbReference>
<dbReference type="CDD" id="cd01667">
    <property type="entry name" value="TGS_ThrRS"/>
    <property type="match status" value="1"/>
</dbReference>
<dbReference type="PANTHER" id="PTHR11451:SF46">
    <property type="entry name" value="THREONINE--TRNA LIGASE"/>
    <property type="match status" value="1"/>
</dbReference>
<evidence type="ECO:0000256" key="6">
    <source>
        <dbReference type="ARBA" id="ARBA00022917"/>
    </source>
</evidence>
<evidence type="ECO:0000256" key="2">
    <source>
        <dbReference type="ARBA" id="ARBA00013163"/>
    </source>
</evidence>
<evidence type="ECO:0000256" key="3">
    <source>
        <dbReference type="ARBA" id="ARBA00022598"/>
    </source>
</evidence>
<feature type="domain" description="TGS" evidence="10">
    <location>
        <begin position="50"/>
        <end position="117"/>
    </location>
</feature>
<dbReference type="OrthoDB" id="5423599at2759"/>
<feature type="non-terminal residue" evidence="11">
    <location>
        <position position="285"/>
    </location>
</feature>
<comment type="similarity">
    <text evidence="1">Belongs to the class-II aminoacyl-tRNA synthetase family.</text>
</comment>
<dbReference type="GO" id="GO:0006435">
    <property type="term" value="P:threonyl-tRNA aminoacylation"/>
    <property type="evidence" value="ECO:0007669"/>
    <property type="project" value="TreeGrafter"/>
</dbReference>
<dbReference type="EMBL" id="NCKV01000075">
    <property type="protein sequence ID" value="RWS31742.1"/>
    <property type="molecule type" value="Genomic_DNA"/>
</dbReference>
<keyword evidence="5" id="KW-0067">ATP-binding</keyword>
<dbReference type="InterPro" id="IPR018163">
    <property type="entry name" value="Thr/Ala-tRNA-synth_IIc_edit"/>
</dbReference>
<dbReference type="Pfam" id="PF07973">
    <property type="entry name" value="tRNA_SAD"/>
    <property type="match status" value="1"/>
</dbReference>
<comment type="caution">
    <text evidence="11">The sequence shown here is derived from an EMBL/GenBank/DDBJ whole genome shotgun (WGS) entry which is preliminary data.</text>
</comment>
<evidence type="ECO:0000259" key="10">
    <source>
        <dbReference type="PROSITE" id="PS51880"/>
    </source>
</evidence>
<keyword evidence="7" id="KW-0030">Aminoacyl-tRNA synthetase</keyword>
<evidence type="ECO:0000256" key="5">
    <source>
        <dbReference type="ARBA" id="ARBA00022840"/>
    </source>
</evidence>
<proteinExistence type="inferred from homology"/>
<organism evidence="11 12">
    <name type="scientific">Leptotrombidium deliense</name>
    <dbReference type="NCBI Taxonomy" id="299467"/>
    <lineage>
        <taxon>Eukaryota</taxon>
        <taxon>Metazoa</taxon>
        <taxon>Ecdysozoa</taxon>
        <taxon>Arthropoda</taxon>
        <taxon>Chelicerata</taxon>
        <taxon>Arachnida</taxon>
        <taxon>Acari</taxon>
        <taxon>Acariformes</taxon>
        <taxon>Trombidiformes</taxon>
        <taxon>Prostigmata</taxon>
        <taxon>Anystina</taxon>
        <taxon>Parasitengona</taxon>
        <taxon>Trombiculoidea</taxon>
        <taxon>Trombiculidae</taxon>
        <taxon>Leptotrombidium</taxon>
    </lineage>
</organism>
<dbReference type="SUPFAM" id="SSF81271">
    <property type="entry name" value="TGS-like"/>
    <property type="match status" value="1"/>
</dbReference>
<keyword evidence="12" id="KW-1185">Reference proteome</keyword>
<keyword evidence="6" id="KW-0648">Protein biosynthesis</keyword>
<dbReference type="Proteomes" id="UP000288716">
    <property type="component" value="Unassembled WGS sequence"/>
</dbReference>
<dbReference type="VEuPathDB" id="VectorBase:LDEU000298"/>
<evidence type="ECO:0000256" key="4">
    <source>
        <dbReference type="ARBA" id="ARBA00022741"/>
    </source>
</evidence>
<evidence type="ECO:0000313" key="11">
    <source>
        <dbReference type="EMBL" id="RWS31742.1"/>
    </source>
</evidence>
<dbReference type="EC" id="6.1.1.3" evidence="2"/>
<evidence type="ECO:0000256" key="7">
    <source>
        <dbReference type="ARBA" id="ARBA00023146"/>
    </source>
</evidence>
<dbReference type="PANTHER" id="PTHR11451">
    <property type="entry name" value="THREONINE-TRNA LIGASE"/>
    <property type="match status" value="1"/>
</dbReference>
<dbReference type="InterPro" id="IPR012675">
    <property type="entry name" value="Beta-grasp_dom_sf"/>
</dbReference>
<evidence type="ECO:0000256" key="9">
    <source>
        <dbReference type="ARBA" id="ARBA00049515"/>
    </source>
</evidence>
<comment type="catalytic activity">
    <reaction evidence="9">
        <text>tRNA(Thr) + L-threonine + ATP = L-threonyl-tRNA(Thr) + AMP + diphosphate + H(+)</text>
        <dbReference type="Rhea" id="RHEA:24624"/>
        <dbReference type="Rhea" id="RHEA-COMP:9670"/>
        <dbReference type="Rhea" id="RHEA-COMP:9704"/>
        <dbReference type="ChEBI" id="CHEBI:15378"/>
        <dbReference type="ChEBI" id="CHEBI:30616"/>
        <dbReference type="ChEBI" id="CHEBI:33019"/>
        <dbReference type="ChEBI" id="CHEBI:57926"/>
        <dbReference type="ChEBI" id="CHEBI:78442"/>
        <dbReference type="ChEBI" id="CHEBI:78534"/>
        <dbReference type="ChEBI" id="CHEBI:456215"/>
        <dbReference type="EC" id="6.1.1.3"/>
    </reaction>
</comment>
<dbReference type="SUPFAM" id="SSF55186">
    <property type="entry name" value="ThrRS/AlaRS common domain"/>
    <property type="match status" value="1"/>
</dbReference>
<dbReference type="Gene3D" id="3.30.980.10">
    <property type="entry name" value="Threonyl-trna Synthetase, Chain A, domain 2"/>
    <property type="match status" value="1"/>
</dbReference>
<protein>
    <recommendedName>
        <fullName evidence="2">threonine--tRNA ligase</fullName>
        <ecNumber evidence="2">6.1.1.3</ecNumber>
    </recommendedName>
    <alternativeName>
        <fullName evidence="8">Threonyl-tRNA synthetase</fullName>
    </alternativeName>
</protein>
<evidence type="ECO:0000256" key="8">
    <source>
        <dbReference type="ARBA" id="ARBA00031900"/>
    </source>
</evidence>
<keyword evidence="4" id="KW-0547">Nucleotide-binding</keyword>
<dbReference type="PROSITE" id="PS51880">
    <property type="entry name" value="TGS"/>
    <property type="match status" value="1"/>
</dbReference>
<dbReference type="InterPro" id="IPR012947">
    <property type="entry name" value="tRNA_SAD"/>
</dbReference>
<dbReference type="Pfam" id="PF02824">
    <property type="entry name" value="TGS"/>
    <property type="match status" value="1"/>
</dbReference>
<dbReference type="GO" id="GO:0005524">
    <property type="term" value="F:ATP binding"/>
    <property type="evidence" value="ECO:0007669"/>
    <property type="project" value="UniProtKB-KW"/>
</dbReference>
<evidence type="ECO:0000313" key="12">
    <source>
        <dbReference type="Proteomes" id="UP000288716"/>
    </source>
</evidence>
<reference evidence="11 12" key="1">
    <citation type="journal article" date="2018" name="Gigascience">
        <title>Genomes of trombidid mites reveal novel predicted allergens and laterally-transferred genes associated with secondary metabolism.</title>
        <authorList>
            <person name="Dong X."/>
            <person name="Chaisiri K."/>
            <person name="Xia D."/>
            <person name="Armstrong S.D."/>
            <person name="Fang Y."/>
            <person name="Donnelly M.J."/>
            <person name="Kadowaki T."/>
            <person name="McGarry J.W."/>
            <person name="Darby A.C."/>
            <person name="Makepeace B.L."/>
        </authorList>
    </citation>
    <scope>NUCLEOTIDE SEQUENCE [LARGE SCALE GENOMIC DNA]</scope>
    <source>
        <strain evidence="11">UoL-UT</strain>
    </source>
</reference>
<dbReference type="AlphaFoldDB" id="A0A443SW32"/>
<dbReference type="FunFam" id="3.30.980.10:FF:000005">
    <property type="entry name" value="Threonyl-tRNA synthetase, mitochondrial"/>
    <property type="match status" value="1"/>
</dbReference>
<sequence length="285" mass="32414">MQAENKNEAAPEASELNEFNPSFIEHRLKLWEKFKERYEQDLKAKQSATEKITVETVDKNGAPKSIDGQSWITTPMDIAKQVLHKQWCDSLVIAKVNGVLWDLNRPLEGNCSLELLKFDEQEGQQVFWHSSAHILGEAMERLYGGHLCYGPPIDNGFYYDVFMCDASGQVPAANKPETGDLINGCVHSTVSQSHFPKIESVMKSICDEKQPFERLELSKDELLQLFDYNKFKVRILKEKVTDDRTTVYRCGTLIDLCRGPHVLHTGHVKAFKVTKASSSYWEGKA</sequence>
<dbReference type="GO" id="GO:0004829">
    <property type="term" value="F:threonine-tRNA ligase activity"/>
    <property type="evidence" value="ECO:0007669"/>
    <property type="project" value="UniProtKB-EC"/>
</dbReference>
<name>A0A443SW32_9ACAR</name>
<dbReference type="InterPro" id="IPR012676">
    <property type="entry name" value="TGS-like"/>
</dbReference>
<dbReference type="GO" id="GO:0005739">
    <property type="term" value="C:mitochondrion"/>
    <property type="evidence" value="ECO:0007669"/>
    <property type="project" value="TreeGrafter"/>
</dbReference>
<dbReference type="FunFam" id="3.10.20.30:FF:000006">
    <property type="entry name" value="Threonine--tRNA ligase, cytoplasmic"/>
    <property type="match status" value="1"/>
</dbReference>
<accession>A0A443SW32</accession>
<dbReference type="Gene3D" id="3.10.20.30">
    <property type="match status" value="1"/>
</dbReference>